<dbReference type="GeneTree" id="ENSGT01030000234924"/>
<dbReference type="Proteomes" id="UP000007635">
    <property type="component" value="Chromosome VII"/>
</dbReference>
<keyword evidence="2" id="KW-1185">Reference proteome</keyword>
<dbReference type="SUPFAM" id="SSF57959">
    <property type="entry name" value="Leucine zipper domain"/>
    <property type="match status" value="1"/>
</dbReference>
<dbReference type="InterPro" id="IPR046347">
    <property type="entry name" value="bZIP_sf"/>
</dbReference>
<dbReference type="GO" id="GO:0005634">
    <property type="term" value="C:nucleus"/>
    <property type="evidence" value="ECO:0007669"/>
    <property type="project" value="TreeGrafter"/>
</dbReference>
<name>A0AAQ4S7S0_GASAC</name>
<dbReference type="Ensembl" id="ENSGACT00000055765.1">
    <property type="protein sequence ID" value="ENSGACP00000070511.1"/>
    <property type="gene ID" value="ENSGACG00000023479.1"/>
</dbReference>
<sequence length="136" mass="15558">MTLWTMGPLKNIIGRIRQENNKTAARKSRRKQTERADELHECMERANSAIKKEIAALKKDLHLYTTALERHKPFCCLRDSASNPTGPDGVLTSLQLQGNAIRRNLPNVTSWNEFPEVCGFNEFQTVWLSKSIFTNI</sequence>
<dbReference type="Gene3D" id="1.20.5.170">
    <property type="match status" value="1"/>
</dbReference>
<dbReference type="AlphaFoldDB" id="A0AAQ4S7S0"/>
<dbReference type="PANTHER" id="PTHR23351">
    <property type="entry name" value="FOS TRANSCRIPTION FACTOR-RELATED"/>
    <property type="match status" value="1"/>
</dbReference>
<evidence type="ECO:0000313" key="2">
    <source>
        <dbReference type="Proteomes" id="UP000007635"/>
    </source>
</evidence>
<dbReference type="PANTHER" id="PTHR23351:SF51">
    <property type="entry name" value="BASIC LEUCINE ZIPPER TRANSCRIPTIONAL FACTOR ATF-LIKE"/>
    <property type="match status" value="1"/>
</dbReference>
<organism evidence="1 2">
    <name type="scientific">Gasterosteus aculeatus aculeatus</name>
    <name type="common">three-spined stickleback</name>
    <dbReference type="NCBI Taxonomy" id="481459"/>
    <lineage>
        <taxon>Eukaryota</taxon>
        <taxon>Metazoa</taxon>
        <taxon>Chordata</taxon>
        <taxon>Craniata</taxon>
        <taxon>Vertebrata</taxon>
        <taxon>Euteleostomi</taxon>
        <taxon>Actinopterygii</taxon>
        <taxon>Neopterygii</taxon>
        <taxon>Teleostei</taxon>
        <taxon>Neoteleostei</taxon>
        <taxon>Acanthomorphata</taxon>
        <taxon>Eupercaria</taxon>
        <taxon>Perciformes</taxon>
        <taxon>Cottioidei</taxon>
        <taxon>Gasterosteales</taxon>
        <taxon>Gasterosteidae</taxon>
        <taxon>Gasterosteus</taxon>
    </lineage>
</organism>
<evidence type="ECO:0000313" key="1">
    <source>
        <dbReference type="Ensembl" id="ENSGACP00000070511.1"/>
    </source>
</evidence>
<proteinExistence type="predicted"/>
<dbReference type="GO" id="GO:0000978">
    <property type="term" value="F:RNA polymerase II cis-regulatory region sequence-specific DNA binding"/>
    <property type="evidence" value="ECO:0007669"/>
    <property type="project" value="TreeGrafter"/>
</dbReference>
<dbReference type="GO" id="GO:0000981">
    <property type="term" value="F:DNA-binding transcription factor activity, RNA polymerase II-specific"/>
    <property type="evidence" value="ECO:0007669"/>
    <property type="project" value="TreeGrafter"/>
</dbReference>
<dbReference type="InterPro" id="IPR000837">
    <property type="entry name" value="AP-1"/>
</dbReference>
<accession>A0AAQ4S7S0</accession>
<reference evidence="1 2" key="1">
    <citation type="journal article" date="2021" name="G3 (Bethesda)">
        <title>Improved contiguity of the threespine stickleback genome using long-read sequencing.</title>
        <authorList>
            <person name="Nath S."/>
            <person name="Shaw D.E."/>
            <person name="White M.A."/>
        </authorList>
    </citation>
    <scope>NUCLEOTIDE SEQUENCE [LARGE SCALE GENOMIC DNA]</scope>
    <source>
        <strain evidence="1 2">Lake Benthic</strain>
    </source>
</reference>
<reference evidence="1" key="2">
    <citation type="submission" date="2025-08" db="UniProtKB">
        <authorList>
            <consortium name="Ensembl"/>
        </authorList>
    </citation>
    <scope>IDENTIFICATION</scope>
</reference>
<protein>
    <submittedName>
        <fullName evidence="1">Basic leucine zipper ATF-like transcription factor 2</fullName>
    </submittedName>
</protein>
<reference evidence="1" key="3">
    <citation type="submission" date="2025-09" db="UniProtKB">
        <authorList>
            <consortium name="Ensembl"/>
        </authorList>
    </citation>
    <scope>IDENTIFICATION</scope>
</reference>